<proteinExistence type="predicted"/>
<comment type="caution">
    <text evidence="1">The sequence shown here is derived from an EMBL/GenBank/DDBJ whole genome shotgun (WGS) entry which is preliminary data.</text>
</comment>
<evidence type="ECO:0000313" key="2">
    <source>
        <dbReference type="Proteomes" id="UP001289645"/>
    </source>
</evidence>
<accession>A0ACC6MAS6</accession>
<gene>
    <name evidence="1" type="ORF">OHX15_01225</name>
</gene>
<evidence type="ECO:0000313" key="1">
    <source>
        <dbReference type="EMBL" id="MDZ5083998.1"/>
    </source>
</evidence>
<keyword evidence="2" id="KW-1185">Reference proteome</keyword>
<name>A0ACC6MAS6_MYCPF</name>
<dbReference type="Proteomes" id="UP001289645">
    <property type="component" value="Unassembled WGS sequence"/>
</dbReference>
<reference evidence="1 2" key="1">
    <citation type="journal article" date="2021" name="Chemosphere">
        <title>Bioballs carrying a syntrophic Rhodococcus and Mycolicibacterium consortium for simultaneous sorption and biodegradation of fuel oil in contaminated freshwater.</title>
        <authorList>
            <person name="Naloka K."/>
            <person name="Polrit D."/>
            <person name="Muangchinda C."/>
            <person name="Thoetkiattikul H."/>
            <person name="Pinyakong O."/>
        </authorList>
    </citation>
    <scope>NUCLEOTIDE SEQUENCE [LARGE SCALE GENOMIC DNA]</scope>
    <source>
        <strain evidence="1 2">J101</strain>
    </source>
</reference>
<dbReference type="EMBL" id="JAOXLN010000001">
    <property type="protein sequence ID" value="MDZ5083998.1"/>
    <property type="molecule type" value="Genomic_DNA"/>
</dbReference>
<sequence length="237" mass="26184">MAAPTGATALDTRLFVAPALATAVVEEHLVALDLSAGEYAVFDRVATRVWHRLISEPPSRSSATEFAEMLGAELPVVEHDTLVFSEAQIRDGRLTRSPPPRPGGPARPVPRLPAFVGCAWWFRLRADQLLKRSFAEAYRVMAVPAAHISEPRMSLAAVLARFGTAENLYPSRRAPLDCLPRSLALTRFLRCAGWPADHVIGVRLFPFEAHAWVEVDDAPVYERSDIGDIYTVIHRQP</sequence>
<organism evidence="1 2">
    <name type="scientific">Mycolicibacterium parafortuitum</name>
    <name type="common">Mycobacterium parafortuitum</name>
    <dbReference type="NCBI Taxonomy" id="39692"/>
    <lineage>
        <taxon>Bacteria</taxon>
        <taxon>Bacillati</taxon>
        <taxon>Actinomycetota</taxon>
        <taxon>Actinomycetes</taxon>
        <taxon>Mycobacteriales</taxon>
        <taxon>Mycobacteriaceae</taxon>
        <taxon>Mycolicibacterium</taxon>
    </lineage>
</organism>
<protein>
    <submittedName>
        <fullName evidence="1">Lasso peptide biosynthesis B2 protein</fullName>
    </submittedName>
</protein>